<dbReference type="Proteomes" id="UP000054988">
    <property type="component" value="Unassembled WGS sequence"/>
</dbReference>
<dbReference type="AlphaFoldDB" id="A0A0W0F742"/>
<gene>
    <name evidence="1" type="ORF">WG66_15282</name>
</gene>
<sequence>MIPASPELRDGGDGSHQAFFSMDHDHDNVYTCSKFPVTTLPNPKRVRIAVAISPSIPPAEFTTNRLSPLLCRNHDDGFNTFYDDINLQNIARTDSILYA</sequence>
<accession>A0A0W0F742</accession>
<name>A0A0W0F742_MONRR</name>
<evidence type="ECO:0000313" key="2">
    <source>
        <dbReference type="Proteomes" id="UP000054988"/>
    </source>
</evidence>
<protein>
    <submittedName>
        <fullName evidence="1">Uncharacterized protein</fullName>
    </submittedName>
</protein>
<organism evidence="1 2">
    <name type="scientific">Moniliophthora roreri</name>
    <name type="common">Frosty pod rot fungus</name>
    <name type="synonym">Monilia roreri</name>
    <dbReference type="NCBI Taxonomy" id="221103"/>
    <lineage>
        <taxon>Eukaryota</taxon>
        <taxon>Fungi</taxon>
        <taxon>Dikarya</taxon>
        <taxon>Basidiomycota</taxon>
        <taxon>Agaricomycotina</taxon>
        <taxon>Agaricomycetes</taxon>
        <taxon>Agaricomycetidae</taxon>
        <taxon>Agaricales</taxon>
        <taxon>Marasmiineae</taxon>
        <taxon>Marasmiaceae</taxon>
        <taxon>Moniliophthora</taxon>
    </lineage>
</organism>
<evidence type="ECO:0000313" key="1">
    <source>
        <dbReference type="EMBL" id="KTB32139.1"/>
    </source>
</evidence>
<dbReference type="EMBL" id="LATX01002253">
    <property type="protein sequence ID" value="KTB32139.1"/>
    <property type="molecule type" value="Genomic_DNA"/>
</dbReference>
<proteinExistence type="predicted"/>
<reference evidence="1 2" key="1">
    <citation type="submission" date="2015-12" db="EMBL/GenBank/DDBJ databases">
        <title>Draft genome sequence of Moniliophthora roreri, the causal agent of frosty pod rot of cacao.</title>
        <authorList>
            <person name="Aime M.C."/>
            <person name="Diaz-Valderrama J.R."/>
            <person name="Kijpornyongpan T."/>
            <person name="Phillips-Mora W."/>
        </authorList>
    </citation>
    <scope>NUCLEOTIDE SEQUENCE [LARGE SCALE GENOMIC DNA]</scope>
    <source>
        <strain evidence="1 2">MCA 2952</strain>
    </source>
</reference>
<comment type="caution">
    <text evidence="1">The sequence shown here is derived from an EMBL/GenBank/DDBJ whole genome shotgun (WGS) entry which is preliminary data.</text>
</comment>